<dbReference type="SMART" id="SM00369">
    <property type="entry name" value="LRR_TYP"/>
    <property type="match status" value="11"/>
</dbReference>
<keyword evidence="7" id="KW-0297">G-protein coupled receptor</keyword>
<dbReference type="AlphaFoldDB" id="A0AAD9P990"/>
<dbReference type="Proteomes" id="UP001209878">
    <property type="component" value="Unassembled WGS sequence"/>
</dbReference>
<feature type="transmembrane region" description="Helical" evidence="12">
    <location>
        <begin position="564"/>
        <end position="585"/>
    </location>
</feature>
<dbReference type="InterPro" id="IPR003591">
    <property type="entry name" value="Leu-rich_rpt_typical-subtyp"/>
</dbReference>
<feature type="transmembrane region" description="Helical" evidence="12">
    <location>
        <begin position="728"/>
        <end position="748"/>
    </location>
</feature>
<evidence type="ECO:0000256" key="8">
    <source>
        <dbReference type="ARBA" id="ARBA00023136"/>
    </source>
</evidence>
<feature type="transmembrane region" description="Helical" evidence="12">
    <location>
        <begin position="488"/>
        <end position="507"/>
    </location>
</feature>
<feature type="domain" description="G-protein coupled receptors family 1 profile" evidence="13">
    <location>
        <begin position="499"/>
        <end position="745"/>
    </location>
</feature>
<dbReference type="PANTHER" id="PTHR24372:SF82">
    <property type="entry name" value="RICKETS"/>
    <property type="match status" value="1"/>
</dbReference>
<keyword evidence="9" id="KW-0675">Receptor</keyword>
<evidence type="ECO:0000256" key="10">
    <source>
        <dbReference type="ARBA" id="ARBA00023224"/>
    </source>
</evidence>
<dbReference type="Pfam" id="PF13855">
    <property type="entry name" value="LRR_8"/>
    <property type="match status" value="3"/>
</dbReference>
<dbReference type="InterPro" id="IPR002131">
    <property type="entry name" value="Gphrmn_rcpt_fam"/>
</dbReference>
<dbReference type="InterPro" id="IPR032675">
    <property type="entry name" value="LRR_dom_sf"/>
</dbReference>
<keyword evidence="5" id="KW-0677">Repeat</keyword>
<feature type="transmembrane region" description="Helical" evidence="12">
    <location>
        <begin position="519"/>
        <end position="541"/>
    </location>
</feature>
<keyword evidence="10" id="KW-0807">Transducer</keyword>
<dbReference type="GO" id="GO:0005886">
    <property type="term" value="C:plasma membrane"/>
    <property type="evidence" value="ECO:0007669"/>
    <property type="project" value="UniProtKB-SubCell"/>
</dbReference>
<evidence type="ECO:0000256" key="2">
    <source>
        <dbReference type="ARBA" id="ARBA00022475"/>
    </source>
</evidence>
<dbReference type="GO" id="GO:0007189">
    <property type="term" value="P:adenylate cyclase-activating G protein-coupled receptor signaling pathway"/>
    <property type="evidence" value="ECO:0007669"/>
    <property type="project" value="TreeGrafter"/>
</dbReference>
<feature type="transmembrane region" description="Helical" evidence="12">
    <location>
        <begin position="693"/>
        <end position="716"/>
    </location>
</feature>
<keyword evidence="15" id="KW-1185">Reference proteome</keyword>
<keyword evidence="3" id="KW-0433">Leucine-rich repeat</keyword>
<evidence type="ECO:0000313" key="15">
    <source>
        <dbReference type="Proteomes" id="UP001209878"/>
    </source>
</evidence>
<evidence type="ECO:0000256" key="7">
    <source>
        <dbReference type="ARBA" id="ARBA00023040"/>
    </source>
</evidence>
<dbReference type="InterPro" id="IPR017452">
    <property type="entry name" value="GPCR_Rhodpsn_7TM"/>
</dbReference>
<feature type="region of interest" description="Disordered" evidence="11">
    <location>
        <begin position="1087"/>
        <end position="1108"/>
    </location>
</feature>
<dbReference type="GO" id="GO:0009755">
    <property type="term" value="P:hormone-mediated signaling pathway"/>
    <property type="evidence" value="ECO:0007669"/>
    <property type="project" value="TreeGrafter"/>
</dbReference>
<dbReference type="SMART" id="SM00364">
    <property type="entry name" value="LRR_BAC"/>
    <property type="match status" value="7"/>
</dbReference>
<dbReference type="InterPro" id="IPR001611">
    <property type="entry name" value="Leu-rich_rpt"/>
</dbReference>
<dbReference type="FunFam" id="1.20.1070.10:FF:000156">
    <property type="entry name" value="Lutropin-choriogonadotropic hormone receptor"/>
    <property type="match status" value="1"/>
</dbReference>
<keyword evidence="6 12" id="KW-1133">Transmembrane helix</keyword>
<dbReference type="PRINTS" id="PR00237">
    <property type="entry name" value="GPCRRHODOPSN"/>
</dbReference>
<evidence type="ECO:0000256" key="6">
    <source>
        <dbReference type="ARBA" id="ARBA00022989"/>
    </source>
</evidence>
<evidence type="ECO:0000256" key="11">
    <source>
        <dbReference type="SAM" id="MobiDB-lite"/>
    </source>
</evidence>
<protein>
    <recommendedName>
        <fullName evidence="13">G-protein coupled receptors family 1 profile domain-containing protein</fullName>
    </recommendedName>
</protein>
<evidence type="ECO:0000313" key="14">
    <source>
        <dbReference type="EMBL" id="KAK2190507.1"/>
    </source>
</evidence>
<dbReference type="PROSITE" id="PS50262">
    <property type="entry name" value="G_PROTEIN_RECEP_F1_2"/>
    <property type="match status" value="1"/>
</dbReference>
<comment type="subcellular location">
    <subcellularLocation>
        <location evidence="1">Cell membrane</location>
        <topology evidence="1">Multi-pass membrane protein</topology>
    </subcellularLocation>
</comment>
<evidence type="ECO:0000256" key="3">
    <source>
        <dbReference type="ARBA" id="ARBA00022614"/>
    </source>
</evidence>
<dbReference type="PROSITE" id="PS00237">
    <property type="entry name" value="G_PROTEIN_RECEP_F1_1"/>
    <property type="match status" value="1"/>
</dbReference>
<dbReference type="CDD" id="cd15136">
    <property type="entry name" value="7tmA_Glyco_hormone_R"/>
    <property type="match status" value="1"/>
</dbReference>
<proteinExistence type="predicted"/>
<organism evidence="14 15">
    <name type="scientific">Ridgeia piscesae</name>
    <name type="common">Tubeworm</name>
    <dbReference type="NCBI Taxonomy" id="27915"/>
    <lineage>
        <taxon>Eukaryota</taxon>
        <taxon>Metazoa</taxon>
        <taxon>Spiralia</taxon>
        <taxon>Lophotrochozoa</taxon>
        <taxon>Annelida</taxon>
        <taxon>Polychaeta</taxon>
        <taxon>Sedentaria</taxon>
        <taxon>Canalipalpata</taxon>
        <taxon>Sabellida</taxon>
        <taxon>Siboglinidae</taxon>
        <taxon>Ridgeia</taxon>
    </lineage>
</organism>
<comment type="caution">
    <text evidence="14">The sequence shown here is derived from an EMBL/GenBank/DDBJ whole genome shotgun (WGS) entry which is preliminary data.</text>
</comment>
<evidence type="ECO:0000256" key="1">
    <source>
        <dbReference type="ARBA" id="ARBA00004651"/>
    </source>
</evidence>
<feature type="compositionally biased region" description="Polar residues" evidence="11">
    <location>
        <begin position="975"/>
        <end position="993"/>
    </location>
</feature>
<dbReference type="SUPFAM" id="SSF52058">
    <property type="entry name" value="L domain-like"/>
    <property type="match status" value="1"/>
</dbReference>
<feature type="transmembrane region" description="Helical" evidence="12">
    <location>
        <begin position="606"/>
        <end position="626"/>
    </location>
</feature>
<feature type="region of interest" description="Disordered" evidence="11">
    <location>
        <begin position="968"/>
        <end position="993"/>
    </location>
</feature>
<sequence length="1157" mass="129744">MHQVALHWTRWLSRNEMTRVADDSFEGLDSLQELWMDENQLKVIPVKALAHLTSLRALTLAANKLEEVPDYAFSAMTHLAVLLLYNNNIRQIRFHAFNGLENLRILELDRNHLTEVPTVISKLPLLEELSISDNDIKYLSESCFSNNKKLKILHLKNNQILSVHKNTFANLPQLENLILSEMQEQQEFPNLTGTISLELLALDRGSLLSLPQDLCQRLPKLKSLDVHSNEIKEIPRLQECKQLRVLNLGKNELRVLPRKPFEGLTLLRDLTLSHNYLRELLNDTFVGLPELQYLDLKNNGITEIHPDAFVPLKSLTDLNLGENYFTSLPTRGLDNLQSLNTFKTLTLKDFPPPAAFPNIQHLTLAYAYHCCSFIAHAQQETETGKMEIQEDITWLNSHDYDYSMLRNITHLANLSGNYEDFTAEILQGYGTMFDYEYPDSDLMFSSQHGPGLDIDVVTMARPPVVCKPMPGPFLPCDDLMGWWSLRCGIWIIFLLALLGNGSVLFISMFTQTKMDVPKFLICNLASADFLMAIYLGFLAIVDASTLGEFKKHAIWWQLSSGCQMAGFLALLSSELSVFTLSVITLERHYAIMHAMYLNKRLSLRQAGYVMACGWCFCLLLSTLPLFGISDYRKFAVCLPFETEDSISLGFVCFLMLMNGITFLIIVSCYTKVYCSIRSSHAWNTNDSRIAKRMALLVFTDFFCWAPICFFSLTAAFGYELISLNDAKVFTIFVLPLNSCANPFLYAIFTKQFKKDCHHFCRRIDDTFGGTRNLSRASNRNANAPLETSRILIGLQSLFRVEKRNTANMVTSENIAADAGLVLNSTEHPSVRYSHQLDIPSSCNGSRSEVNSDASRSGRSVQFCDAKTGKVGNALLPNGIHLQSNGRTSITNLETSVERPSGVLSKDNLNSPKKPWRFPWRCSMKALRPHASLTCSQSQTSSPVTMKHTPFHSISLNFLNRSPVTSKHCVKDAVSEKSSQGTSHRKQSNFSDTEQSTDMLELYDCSEDGGTRDDNYSVILIDASPEIGNDKKTGVVGHNRIPLGGSAVSEYCDPPVCAGDASVVNNTDSRPDSLSYHSDPVCPVSLQSDSDTAEETMMSPSSVCKDNSAPVTKMSHRNGPIVFQLNGTPCHSVPLLHWHKQNGHCPCIVDDVTLDHSY</sequence>
<dbReference type="GO" id="GO:0016500">
    <property type="term" value="F:protein-hormone receptor activity"/>
    <property type="evidence" value="ECO:0007669"/>
    <property type="project" value="InterPro"/>
</dbReference>
<dbReference type="GO" id="GO:0008528">
    <property type="term" value="F:G protein-coupled peptide receptor activity"/>
    <property type="evidence" value="ECO:0007669"/>
    <property type="project" value="TreeGrafter"/>
</dbReference>
<dbReference type="Gene3D" id="3.80.10.10">
    <property type="entry name" value="Ribonuclease Inhibitor"/>
    <property type="match status" value="2"/>
</dbReference>
<accession>A0AAD9P990</accession>
<evidence type="ECO:0000256" key="12">
    <source>
        <dbReference type="SAM" id="Phobius"/>
    </source>
</evidence>
<dbReference type="EMBL" id="JAODUO010000078">
    <property type="protein sequence ID" value="KAK2190507.1"/>
    <property type="molecule type" value="Genomic_DNA"/>
</dbReference>
<dbReference type="PROSITE" id="PS51450">
    <property type="entry name" value="LRR"/>
    <property type="match status" value="3"/>
</dbReference>
<dbReference type="Gene3D" id="1.20.1070.10">
    <property type="entry name" value="Rhodopsin 7-helix transmembrane proteins"/>
    <property type="match status" value="1"/>
</dbReference>
<dbReference type="Pfam" id="PF00001">
    <property type="entry name" value="7tm_1"/>
    <property type="match status" value="1"/>
</dbReference>
<dbReference type="InterPro" id="IPR000276">
    <property type="entry name" value="GPCR_Rhodpsn"/>
</dbReference>
<dbReference type="PRINTS" id="PR00373">
    <property type="entry name" value="GLYCHORMONER"/>
</dbReference>
<gene>
    <name evidence="14" type="ORF">NP493_78g08030</name>
</gene>
<reference evidence="14" key="1">
    <citation type="journal article" date="2023" name="Mol. Biol. Evol.">
        <title>Third-Generation Sequencing Reveals the Adaptive Role of the Epigenome in Three Deep-Sea Polychaetes.</title>
        <authorList>
            <person name="Perez M."/>
            <person name="Aroh O."/>
            <person name="Sun Y."/>
            <person name="Lan Y."/>
            <person name="Juniper S.K."/>
            <person name="Young C.R."/>
            <person name="Angers B."/>
            <person name="Qian P.Y."/>
        </authorList>
    </citation>
    <scope>NUCLEOTIDE SEQUENCE</scope>
    <source>
        <strain evidence="14">R07B-5</strain>
    </source>
</reference>
<keyword evidence="2" id="KW-1003">Cell membrane</keyword>
<dbReference type="SUPFAM" id="SSF81321">
    <property type="entry name" value="Family A G protein-coupled receptor-like"/>
    <property type="match status" value="1"/>
</dbReference>
<feature type="transmembrane region" description="Helical" evidence="12">
    <location>
        <begin position="646"/>
        <end position="672"/>
    </location>
</feature>
<evidence type="ECO:0000259" key="13">
    <source>
        <dbReference type="PROSITE" id="PS50262"/>
    </source>
</evidence>
<keyword evidence="8 12" id="KW-0472">Membrane</keyword>
<evidence type="ECO:0000256" key="5">
    <source>
        <dbReference type="ARBA" id="ARBA00022737"/>
    </source>
</evidence>
<name>A0AAD9P990_RIDPI</name>
<keyword evidence="4 12" id="KW-0812">Transmembrane</keyword>
<dbReference type="PANTHER" id="PTHR24372">
    <property type="entry name" value="GLYCOPROTEIN HORMONE RECEPTOR"/>
    <property type="match status" value="1"/>
</dbReference>
<evidence type="ECO:0000256" key="4">
    <source>
        <dbReference type="ARBA" id="ARBA00022692"/>
    </source>
</evidence>
<evidence type="ECO:0000256" key="9">
    <source>
        <dbReference type="ARBA" id="ARBA00023170"/>
    </source>
</evidence>